<feature type="compositionally biased region" description="Basic and acidic residues" evidence="1">
    <location>
        <begin position="489"/>
        <end position="526"/>
    </location>
</feature>
<sequence length="546" mass="60068">MHSDDHETVYERDWKRYHPDNRRPSIAGPIIITLVAIGVLVGLGFWFLNPIYHWLWVAVRYGWPMLVFCILGIVFTVKAATSYGSNMGRWLIVACSTIAFTLLCFAAPYVTAHGMYLASNVSESVDAGELDYQPRTPYDVAKAVSNRNLGATTGDAREEKTYLPADGTWTTTVERRGFAQGYESIQVMKLPQYGEARNQDVSFCSFNPKANRKLDGMMWWNSLNIAIANRTSPSTVWDSTDSVAVCADGRPVIYVPLKQLSSDILFPYWVAGGVAMYDGETGDLQILHDYQGDLPLYPQSLASAQRESLKASETYWDYLFGRSGWQDTSNDPKDPNGENRAEFSLETKTNVGEYITPLTVRGSSSSITAVGSIDSGMNRVGELAPYTVHRFPDGVSRQANSAVVATITGSILNGYKAQGLTVFEIVPGHDGKWVATIGKSQSILYKADISLDGTIVLKDRDGNIVASNSDNPDQQSQDDSSDTSQSETNADKTGADDTAGKTDDGEPSNKTDNGDSKTTSRQEDIQRLQQLLDEANKLARKIQQEQ</sequence>
<evidence type="ECO:0000256" key="1">
    <source>
        <dbReference type="SAM" id="MobiDB-lite"/>
    </source>
</evidence>
<reference evidence="3 4" key="1">
    <citation type="journal article" date="2018" name="Int. J. Syst. Evol. Microbiol.">
        <title>Bifidobacterium callitrichidarum sp. nov. from the faeces of the emperor tamarin (Saguinus imperator).</title>
        <authorList>
            <person name="Modesto M."/>
            <person name="Michelini S."/>
            <person name="Sansosti M.C."/>
            <person name="De Filippo C."/>
            <person name="Cavalieri D."/>
            <person name="Qvirist L."/>
            <person name="Andlid T."/>
            <person name="Spiezio C."/>
            <person name="Sandri C."/>
            <person name="Pascarelli S."/>
            <person name="Sgorbati B."/>
            <person name="Mattarelli P."/>
        </authorList>
    </citation>
    <scope>NUCLEOTIDE SEQUENCE [LARGE SCALE GENOMIC DNA]</scope>
    <source>
        <strain evidence="3 4">TRI 5</strain>
    </source>
</reference>
<keyword evidence="2" id="KW-1133">Transmembrane helix</keyword>
<dbReference type="Proteomes" id="UP000245876">
    <property type="component" value="Unassembled WGS sequence"/>
</dbReference>
<evidence type="ECO:0000256" key="2">
    <source>
        <dbReference type="SAM" id="Phobius"/>
    </source>
</evidence>
<evidence type="ECO:0000313" key="4">
    <source>
        <dbReference type="Proteomes" id="UP000245876"/>
    </source>
</evidence>
<keyword evidence="2" id="KW-0472">Membrane</keyword>
<feature type="transmembrane region" description="Helical" evidence="2">
    <location>
        <begin position="89"/>
        <end position="110"/>
    </location>
</feature>
<gene>
    <name evidence="3" type="ORF">DF196_02410</name>
</gene>
<feature type="region of interest" description="Disordered" evidence="1">
    <location>
        <begin position="463"/>
        <end position="526"/>
    </location>
</feature>
<dbReference type="AlphaFoldDB" id="A0A2U2NCA1"/>
<organism evidence="3 4">
    <name type="scientific">Bifidobacterium callitrichidarum</name>
    <dbReference type="NCBI Taxonomy" id="2052941"/>
    <lineage>
        <taxon>Bacteria</taxon>
        <taxon>Bacillati</taxon>
        <taxon>Actinomycetota</taxon>
        <taxon>Actinomycetes</taxon>
        <taxon>Bifidobacteriales</taxon>
        <taxon>Bifidobacteriaceae</taxon>
        <taxon>Bifidobacterium</taxon>
    </lineage>
</organism>
<proteinExistence type="predicted"/>
<name>A0A2U2NCA1_9BIFI</name>
<protein>
    <submittedName>
        <fullName evidence="3">Uncharacterized protein</fullName>
    </submittedName>
</protein>
<feature type="transmembrane region" description="Helical" evidence="2">
    <location>
        <begin position="26"/>
        <end position="48"/>
    </location>
</feature>
<evidence type="ECO:0000313" key="3">
    <source>
        <dbReference type="EMBL" id="PWG66775.1"/>
    </source>
</evidence>
<keyword evidence="2" id="KW-0812">Transmembrane</keyword>
<accession>A0A2U2NCA1</accession>
<feature type="transmembrane region" description="Helical" evidence="2">
    <location>
        <begin position="54"/>
        <end position="77"/>
    </location>
</feature>
<dbReference type="EMBL" id="QFFM01000003">
    <property type="protein sequence ID" value="PWG66775.1"/>
    <property type="molecule type" value="Genomic_DNA"/>
</dbReference>
<feature type="compositionally biased region" description="Low complexity" evidence="1">
    <location>
        <begin position="467"/>
        <end position="486"/>
    </location>
</feature>
<keyword evidence="4" id="KW-1185">Reference proteome</keyword>
<comment type="caution">
    <text evidence="3">The sequence shown here is derived from an EMBL/GenBank/DDBJ whole genome shotgun (WGS) entry which is preliminary data.</text>
</comment>